<sequence length="195" mass="22066">MGSVSQWANDTFGELACELADIIPACLVRTHDRARDCHEAVRTQTLEAYGNGLYAAQFEELAQGLAPYGEQLRLRGRTVMLVKGRLLYPLCYDKRDVPVTTARLRNSYGLRAELIREYGPTPMQPELDLGLDEPRESRTIPELLRRADVEGLVLLPYACSMERGVMRAEWGTAELPHGSRDLIWHRHDPLLPNHS</sequence>
<organism evidence="1 2">
    <name type="scientific">Streptomyces tubbatahanensis</name>
    <dbReference type="NCBI Taxonomy" id="2923272"/>
    <lineage>
        <taxon>Bacteria</taxon>
        <taxon>Bacillati</taxon>
        <taxon>Actinomycetota</taxon>
        <taxon>Actinomycetes</taxon>
        <taxon>Kitasatosporales</taxon>
        <taxon>Streptomycetaceae</taxon>
        <taxon>Streptomyces</taxon>
    </lineage>
</organism>
<dbReference type="Proteomes" id="UP001202244">
    <property type="component" value="Chromosome"/>
</dbReference>
<accession>A0ABY3XT36</accession>
<proteinExistence type="predicted"/>
<evidence type="ECO:0000313" key="1">
    <source>
        <dbReference type="EMBL" id="UNS97664.1"/>
    </source>
</evidence>
<dbReference type="EMBL" id="CP093846">
    <property type="protein sequence ID" value="UNS97664.1"/>
    <property type="molecule type" value="Genomic_DNA"/>
</dbReference>
<reference evidence="1 2" key="1">
    <citation type="journal article" date="2023" name="Microbiol. Spectr.">
        <title>Synergy between Genome Mining, Metabolomics, and Bioinformatics Uncovers Antibacterial Chlorinated Carbazole Alkaloids and Their Biosynthetic Gene Cluster from Streptomyces tubbatahanensis sp. nov., a Novel Actinomycete Isolated from Sulu Sea, Philippines.</title>
        <authorList>
            <person name="Tenebro C.P."/>
            <person name="Trono D.J.V.L."/>
            <person name="Balida L.A.P."/>
            <person name="Bayog L.K.A."/>
            <person name="Bruna J.R."/>
            <person name="Sabido E.M."/>
            <person name="Caspe D.P.C."/>
            <person name="de Los Santos E.L.C."/>
            <person name="Saludes J.P."/>
            <person name="Dalisay D.S."/>
        </authorList>
    </citation>
    <scope>NUCLEOTIDE SEQUENCE [LARGE SCALE GENOMIC DNA]</scope>
    <source>
        <strain evidence="1 2">DSD3025</strain>
    </source>
</reference>
<name>A0ABY3XT36_9ACTN</name>
<keyword evidence="2" id="KW-1185">Reference proteome</keyword>
<gene>
    <name evidence="1" type="ORF">MMF93_15085</name>
</gene>
<evidence type="ECO:0000313" key="2">
    <source>
        <dbReference type="Proteomes" id="UP001202244"/>
    </source>
</evidence>
<protein>
    <submittedName>
        <fullName evidence="1">Uncharacterized protein</fullName>
    </submittedName>
</protein>